<evidence type="ECO:0000313" key="1">
    <source>
        <dbReference type="EMBL" id="MDR7274870.1"/>
    </source>
</evidence>
<dbReference type="AlphaFoldDB" id="A0AAE3YLX9"/>
<protein>
    <submittedName>
        <fullName evidence="1">Uncharacterized protein</fullName>
    </submittedName>
</protein>
<dbReference type="EMBL" id="JAVDYB010000001">
    <property type="protein sequence ID" value="MDR7274870.1"/>
    <property type="molecule type" value="Genomic_DNA"/>
</dbReference>
<accession>A0AAE3YLX9</accession>
<comment type="caution">
    <text evidence="1">The sequence shown here is derived from an EMBL/GenBank/DDBJ whole genome shotgun (WGS) entry which is preliminary data.</text>
</comment>
<name>A0AAE3YLX9_9ACTN</name>
<dbReference type="Proteomes" id="UP001183643">
    <property type="component" value="Unassembled WGS sequence"/>
</dbReference>
<gene>
    <name evidence="1" type="ORF">J2S41_001648</name>
</gene>
<sequence length="249" mass="27215">MISLGTLADALAPPLIEEPLKLDKTEVVERGAEQGPPPEPAEIPIVSIGRPRAWLTDNIPPSPGDGWAATSPAIHEDERVLLLRMACSFRPRSDRVKIVWARFTARLIGDNERLRAPIAVNLYPDSVEVERKVTRRVALSPSLTLMEVEVGLGEIGATVEYPAVEPIISAAGNDTDVLSWDFSESPGHAVRGAKLLMAVVVAPAEMRRLEVACGIQADLRYRGLRWPSWLGGADPRYEAAHRVVAWQQA</sequence>
<organism evidence="1 2">
    <name type="scientific">Catenuloplanes atrovinosus</name>
    <dbReference type="NCBI Taxonomy" id="137266"/>
    <lineage>
        <taxon>Bacteria</taxon>
        <taxon>Bacillati</taxon>
        <taxon>Actinomycetota</taxon>
        <taxon>Actinomycetes</taxon>
        <taxon>Micromonosporales</taxon>
        <taxon>Micromonosporaceae</taxon>
        <taxon>Catenuloplanes</taxon>
    </lineage>
</organism>
<keyword evidence="2" id="KW-1185">Reference proteome</keyword>
<dbReference type="RefSeq" id="WP_310365109.1">
    <property type="nucleotide sequence ID" value="NZ_JAVDYB010000001.1"/>
</dbReference>
<reference evidence="1" key="1">
    <citation type="submission" date="2023-07" db="EMBL/GenBank/DDBJ databases">
        <title>Sequencing the genomes of 1000 actinobacteria strains.</title>
        <authorList>
            <person name="Klenk H.-P."/>
        </authorList>
    </citation>
    <scope>NUCLEOTIDE SEQUENCE</scope>
    <source>
        <strain evidence="1">DSM 44707</strain>
    </source>
</reference>
<evidence type="ECO:0000313" key="2">
    <source>
        <dbReference type="Proteomes" id="UP001183643"/>
    </source>
</evidence>
<proteinExistence type="predicted"/>